<evidence type="ECO:0000313" key="4">
    <source>
        <dbReference type="Proteomes" id="UP001151760"/>
    </source>
</evidence>
<dbReference type="Proteomes" id="UP001151760">
    <property type="component" value="Unassembled WGS sequence"/>
</dbReference>
<evidence type="ECO:0000313" key="3">
    <source>
        <dbReference type="EMBL" id="GJS87407.1"/>
    </source>
</evidence>
<reference evidence="3" key="1">
    <citation type="journal article" date="2022" name="Int. J. Mol. Sci.">
        <title>Draft Genome of Tanacetum Coccineum: Genomic Comparison of Closely Related Tanacetum-Family Plants.</title>
        <authorList>
            <person name="Yamashiro T."/>
            <person name="Shiraishi A."/>
            <person name="Nakayama K."/>
            <person name="Satake H."/>
        </authorList>
    </citation>
    <scope>NUCLEOTIDE SEQUENCE</scope>
</reference>
<name>A0ABQ4ZC35_9ASTR</name>
<sequence length="553" mass="61605">MSVHGFTDDKFFVDDPVTLISRLDVSNPLYLHPNDFAALTVVSVKLKEIENDQVWSCVMLLALEGKNKIGFIDGSCKRSNTDEFLMGLDNTYMQIRSSILFRETLPEVKSAYATISSEESHRVASGSIIGSPQRNHAFAFASNVPNKGNFQRNQTSNNTPRPNNVNNNRQNGGSRLVIPEYCVTLIFVKLAKDNKIVVAFDESRCYFLNQDLNLKNVLAIGANVSILDFFPLSAITFFNRLALISSVPDDRYAISNGSGYAGLKVGSIRCIQGIGYGVLEFLGVGTMFDIFHNIHILYFQYGVLVLWIRRIDLLSFVVFEFDIEIKDKTGIENVTADHLSRIENDKTNDNSDVDDNFPGDTLMEITTKDEPWFADFANYFVGDVFHKGMTYQQNKKLTSETTFGKTLTFSMYVQTTSTPRGGRTGRRTGRGGGRTGEPTSRVGGQTGDRDGQRDLLPTIIAQVGNHASNIQGDVRSVNMGNSRNGCSYKEFMACNPKDYDGKVGAIVYTRWIEKMESVQDISGCGANQKVKYTAGSFIGKELTWWNTHVQTRG</sequence>
<dbReference type="PANTHER" id="PTHR37610">
    <property type="entry name" value="CCHC-TYPE DOMAIN-CONTAINING PROTEIN"/>
    <property type="match status" value="1"/>
</dbReference>
<feature type="region of interest" description="Disordered" evidence="1">
    <location>
        <begin position="146"/>
        <end position="172"/>
    </location>
</feature>
<proteinExistence type="predicted"/>
<feature type="region of interest" description="Disordered" evidence="1">
    <location>
        <begin position="415"/>
        <end position="451"/>
    </location>
</feature>
<dbReference type="Pfam" id="PF14244">
    <property type="entry name" value="Retrotran_gag_3"/>
    <property type="match status" value="1"/>
</dbReference>
<dbReference type="EMBL" id="BQNB010011196">
    <property type="protein sequence ID" value="GJS87407.1"/>
    <property type="molecule type" value="Genomic_DNA"/>
</dbReference>
<comment type="caution">
    <text evidence="3">The sequence shown here is derived from an EMBL/GenBank/DDBJ whole genome shotgun (WGS) entry which is preliminary data.</text>
</comment>
<reference evidence="3" key="2">
    <citation type="submission" date="2022-01" db="EMBL/GenBank/DDBJ databases">
        <authorList>
            <person name="Yamashiro T."/>
            <person name="Shiraishi A."/>
            <person name="Satake H."/>
            <person name="Nakayama K."/>
        </authorList>
    </citation>
    <scope>NUCLEOTIDE SEQUENCE</scope>
</reference>
<organism evidence="3 4">
    <name type="scientific">Tanacetum coccineum</name>
    <dbReference type="NCBI Taxonomy" id="301880"/>
    <lineage>
        <taxon>Eukaryota</taxon>
        <taxon>Viridiplantae</taxon>
        <taxon>Streptophyta</taxon>
        <taxon>Embryophyta</taxon>
        <taxon>Tracheophyta</taxon>
        <taxon>Spermatophyta</taxon>
        <taxon>Magnoliopsida</taxon>
        <taxon>eudicotyledons</taxon>
        <taxon>Gunneridae</taxon>
        <taxon>Pentapetalae</taxon>
        <taxon>asterids</taxon>
        <taxon>campanulids</taxon>
        <taxon>Asterales</taxon>
        <taxon>Asteraceae</taxon>
        <taxon>Asteroideae</taxon>
        <taxon>Anthemideae</taxon>
        <taxon>Anthemidinae</taxon>
        <taxon>Tanacetum</taxon>
    </lineage>
</organism>
<keyword evidence="4" id="KW-1185">Reference proteome</keyword>
<feature type="compositionally biased region" description="Low complexity" evidence="1">
    <location>
        <begin position="155"/>
        <end position="172"/>
    </location>
</feature>
<evidence type="ECO:0000256" key="1">
    <source>
        <dbReference type="SAM" id="MobiDB-lite"/>
    </source>
</evidence>
<dbReference type="PANTHER" id="PTHR37610:SF78">
    <property type="entry name" value="GAG-POLYPEPTIDE OF LTR COPIA-TYPE-RELATED"/>
    <property type="match status" value="1"/>
</dbReference>
<accession>A0ABQ4ZC35</accession>
<protein>
    <submittedName>
        <fullName evidence="3">Ribonuclease H-like domain-containing protein</fullName>
    </submittedName>
</protein>
<evidence type="ECO:0000259" key="2">
    <source>
        <dbReference type="Pfam" id="PF14244"/>
    </source>
</evidence>
<gene>
    <name evidence="3" type="ORF">Tco_0770043</name>
</gene>
<feature type="domain" description="Retrotransposon Copia-like N-terminal" evidence="2">
    <location>
        <begin position="32"/>
        <end position="77"/>
    </location>
</feature>
<dbReference type="InterPro" id="IPR029472">
    <property type="entry name" value="Copia-like_N"/>
</dbReference>